<dbReference type="EMBL" id="OZ034819">
    <property type="protein sequence ID" value="CAL1393525.1"/>
    <property type="molecule type" value="Genomic_DNA"/>
</dbReference>
<accession>A0AAV2F5N7</accession>
<reference evidence="2 3" key="1">
    <citation type="submission" date="2024-04" db="EMBL/GenBank/DDBJ databases">
        <authorList>
            <person name="Fracassetti M."/>
        </authorList>
    </citation>
    <scope>NUCLEOTIDE SEQUENCE [LARGE SCALE GENOMIC DNA]</scope>
</reference>
<protein>
    <submittedName>
        <fullName evidence="2">Uncharacterized protein</fullName>
    </submittedName>
</protein>
<organism evidence="2 3">
    <name type="scientific">Linum trigynum</name>
    <dbReference type="NCBI Taxonomy" id="586398"/>
    <lineage>
        <taxon>Eukaryota</taxon>
        <taxon>Viridiplantae</taxon>
        <taxon>Streptophyta</taxon>
        <taxon>Embryophyta</taxon>
        <taxon>Tracheophyta</taxon>
        <taxon>Spermatophyta</taxon>
        <taxon>Magnoliopsida</taxon>
        <taxon>eudicotyledons</taxon>
        <taxon>Gunneridae</taxon>
        <taxon>Pentapetalae</taxon>
        <taxon>rosids</taxon>
        <taxon>fabids</taxon>
        <taxon>Malpighiales</taxon>
        <taxon>Linaceae</taxon>
        <taxon>Linum</taxon>
    </lineage>
</organism>
<keyword evidence="3" id="KW-1185">Reference proteome</keyword>
<feature type="chain" id="PRO_5043416003" evidence="1">
    <location>
        <begin position="25"/>
        <end position="101"/>
    </location>
</feature>
<evidence type="ECO:0000313" key="3">
    <source>
        <dbReference type="Proteomes" id="UP001497516"/>
    </source>
</evidence>
<evidence type="ECO:0000256" key="1">
    <source>
        <dbReference type="SAM" id="SignalP"/>
    </source>
</evidence>
<sequence length="101" mass="10632">MGFINLRKLGLVICVFLTTAAVVSEVGTAIREFSPELLSCCKPPKYIRCCCCLPSHANYTSAAEDSAAGGNGTDWLQSLPYNLESVQPSAPGRAAVPKVGV</sequence>
<feature type="signal peptide" evidence="1">
    <location>
        <begin position="1"/>
        <end position="24"/>
    </location>
</feature>
<name>A0AAV2F5N7_9ROSI</name>
<evidence type="ECO:0000313" key="2">
    <source>
        <dbReference type="EMBL" id="CAL1393525.1"/>
    </source>
</evidence>
<keyword evidence="1" id="KW-0732">Signal</keyword>
<dbReference type="AlphaFoldDB" id="A0AAV2F5N7"/>
<gene>
    <name evidence="2" type="ORF">LTRI10_LOCUS34098</name>
</gene>
<proteinExistence type="predicted"/>
<dbReference type="Proteomes" id="UP001497516">
    <property type="component" value="Chromosome 6"/>
</dbReference>